<evidence type="ECO:0000256" key="5">
    <source>
        <dbReference type="ARBA" id="ARBA00023136"/>
    </source>
</evidence>
<keyword evidence="8" id="KW-1185">Reference proteome</keyword>
<dbReference type="OrthoDB" id="9801955at2"/>
<dbReference type="AlphaFoldDB" id="A0A238JEQ6"/>
<evidence type="ECO:0000256" key="3">
    <source>
        <dbReference type="ARBA" id="ARBA00022519"/>
    </source>
</evidence>
<dbReference type="InterPro" id="IPR004960">
    <property type="entry name" value="LipA_acyltrans"/>
</dbReference>
<keyword evidence="3" id="KW-0997">Cell inner membrane</keyword>
<protein>
    <submittedName>
        <fullName evidence="7">Lipid A biosynthesis lauroyl acyltransferase</fullName>
        <ecNumber evidence="7">2.3.1.-</ecNumber>
    </submittedName>
</protein>
<evidence type="ECO:0000256" key="2">
    <source>
        <dbReference type="ARBA" id="ARBA00022475"/>
    </source>
</evidence>
<dbReference type="RefSeq" id="WP_099246550.1">
    <property type="nucleotide sequence ID" value="NZ_FXXP01000002.1"/>
</dbReference>
<dbReference type="PANTHER" id="PTHR30606:SF10">
    <property type="entry name" value="PHOSPHATIDYLINOSITOL MANNOSIDE ACYLTRANSFERASE"/>
    <property type="match status" value="1"/>
</dbReference>
<dbReference type="CDD" id="cd07984">
    <property type="entry name" value="LPLAT_LABLAT-like"/>
    <property type="match status" value="1"/>
</dbReference>
<reference evidence="8" key="1">
    <citation type="submission" date="2017-05" db="EMBL/GenBank/DDBJ databases">
        <authorList>
            <person name="Rodrigo-Torres L."/>
            <person name="Arahal R. D."/>
            <person name="Lucena T."/>
        </authorList>
    </citation>
    <scope>NUCLEOTIDE SEQUENCE [LARGE SCALE GENOMIC DNA]</scope>
    <source>
        <strain evidence="8">CECT 8649</strain>
    </source>
</reference>
<keyword evidence="2" id="KW-1003">Cell membrane</keyword>
<dbReference type="PANTHER" id="PTHR30606">
    <property type="entry name" value="LIPID A BIOSYNTHESIS LAUROYL ACYLTRANSFERASE"/>
    <property type="match status" value="1"/>
</dbReference>
<dbReference type="GO" id="GO:0005886">
    <property type="term" value="C:plasma membrane"/>
    <property type="evidence" value="ECO:0007669"/>
    <property type="project" value="UniProtKB-SubCell"/>
</dbReference>
<gene>
    <name evidence="7" type="primary">htrB</name>
    <name evidence="7" type="ORF">TRP8649_03010</name>
</gene>
<dbReference type="EC" id="2.3.1.-" evidence="7"/>
<evidence type="ECO:0000313" key="7">
    <source>
        <dbReference type="EMBL" id="SMX28883.1"/>
    </source>
</evidence>
<keyword evidence="5" id="KW-0472">Membrane</keyword>
<evidence type="ECO:0000313" key="8">
    <source>
        <dbReference type="Proteomes" id="UP000225972"/>
    </source>
</evidence>
<dbReference type="Proteomes" id="UP000225972">
    <property type="component" value="Unassembled WGS sequence"/>
</dbReference>
<name>A0A238JEQ6_9RHOB</name>
<dbReference type="Pfam" id="PF03279">
    <property type="entry name" value="Lip_A_acyltrans"/>
    <property type="match status" value="1"/>
</dbReference>
<dbReference type="EMBL" id="FXXP01000002">
    <property type="protein sequence ID" value="SMX28883.1"/>
    <property type="molecule type" value="Genomic_DNA"/>
</dbReference>
<dbReference type="GO" id="GO:0009247">
    <property type="term" value="P:glycolipid biosynthetic process"/>
    <property type="evidence" value="ECO:0007669"/>
    <property type="project" value="UniProtKB-ARBA"/>
</dbReference>
<proteinExistence type="predicted"/>
<accession>A0A238JEQ6</accession>
<evidence type="ECO:0000256" key="6">
    <source>
        <dbReference type="ARBA" id="ARBA00023315"/>
    </source>
</evidence>
<dbReference type="GO" id="GO:0016746">
    <property type="term" value="F:acyltransferase activity"/>
    <property type="evidence" value="ECO:0007669"/>
    <property type="project" value="UniProtKB-KW"/>
</dbReference>
<evidence type="ECO:0000256" key="1">
    <source>
        <dbReference type="ARBA" id="ARBA00004533"/>
    </source>
</evidence>
<keyword evidence="6 7" id="KW-0012">Acyltransferase</keyword>
<keyword evidence="4 7" id="KW-0808">Transferase</keyword>
<sequence>MAKSNKQKRSHGGWQDRLADYVLRGIIWTALRLPVKTRLKLVGWVVRRLLSPLLGWHKRVYANLDHVWPDCPADKRRVIADQAIDNVARVFIENYDVPELLKRGATAGFGGPGLAHVEKARAEGRPVLFITGHLGAVEGARCAMVARDFQVGGLYRPLSNPFSNAHYAKNMHQICDPVFEQGRRGTMGLIKHVKSGGMAVLLFDLFSSAGETIDFLGQPAPTLTSAADIALRTNALLVPFFGVRHDDFFGFDTILETPIEHGDPLDMMREATRRLEARIEENPGQWMWIHRRWKPERQARRQRKRAAATTAP</sequence>
<organism evidence="7 8">
    <name type="scientific">Pelagimonas phthalicica</name>
    <dbReference type="NCBI Taxonomy" id="1037362"/>
    <lineage>
        <taxon>Bacteria</taxon>
        <taxon>Pseudomonadati</taxon>
        <taxon>Pseudomonadota</taxon>
        <taxon>Alphaproteobacteria</taxon>
        <taxon>Rhodobacterales</taxon>
        <taxon>Roseobacteraceae</taxon>
        <taxon>Pelagimonas</taxon>
    </lineage>
</organism>
<comment type="subcellular location">
    <subcellularLocation>
        <location evidence="1">Cell inner membrane</location>
    </subcellularLocation>
</comment>
<evidence type="ECO:0000256" key="4">
    <source>
        <dbReference type="ARBA" id="ARBA00022679"/>
    </source>
</evidence>